<evidence type="ECO:0000313" key="2">
    <source>
        <dbReference type="Proteomes" id="UP000198797"/>
    </source>
</evidence>
<gene>
    <name evidence="1" type="ORF">GA0070216_101615</name>
</gene>
<reference evidence="2" key="1">
    <citation type="submission" date="2016-06" db="EMBL/GenBank/DDBJ databases">
        <authorList>
            <person name="Varghese N."/>
            <person name="Submissions Spin"/>
        </authorList>
    </citation>
    <scope>NUCLEOTIDE SEQUENCE [LARGE SCALE GENOMIC DNA]</scope>
    <source>
        <strain evidence="2">DSM 44100</strain>
    </source>
</reference>
<evidence type="ECO:0008006" key="3">
    <source>
        <dbReference type="Google" id="ProtNLM"/>
    </source>
</evidence>
<sequence>MMQRSALTDGGDDVELHREPGRQVLPAVCVLAGTVLLTTGGGLLRTVAALGGVALGGAGLAATLRPFRFVIDADGLTVRRRGLRRQLRWAELALVVLDRPAVGVGGLRLLVVPVDGAVGLPPDARVDGRPATELLDLAHVRERPDEIATALARHAGDRFRDDRGTPVRSAPDFSVSLRGYSADVVDILVGHARTALDSDDPARRRAVRDELAEAMANGLPIGLRGYDVRQVDEALDALHVALTATPTDGVDA</sequence>
<proteinExistence type="predicted"/>
<dbReference type="AlphaFoldDB" id="A0A1C4UML1"/>
<dbReference type="STRING" id="121616.GA0070216_101615"/>
<protein>
    <recommendedName>
        <fullName evidence="3">DivIVA domain-containing protein</fullName>
    </recommendedName>
</protein>
<dbReference type="Proteomes" id="UP000198797">
    <property type="component" value="Unassembled WGS sequence"/>
</dbReference>
<dbReference type="EMBL" id="FMCU01000001">
    <property type="protein sequence ID" value="SCE72894.1"/>
    <property type="molecule type" value="Genomic_DNA"/>
</dbReference>
<organism evidence="1 2">
    <name type="scientific">Micromonospora matsumotoense</name>
    <dbReference type="NCBI Taxonomy" id="121616"/>
    <lineage>
        <taxon>Bacteria</taxon>
        <taxon>Bacillati</taxon>
        <taxon>Actinomycetota</taxon>
        <taxon>Actinomycetes</taxon>
        <taxon>Micromonosporales</taxon>
        <taxon>Micromonosporaceae</taxon>
        <taxon>Micromonospora</taxon>
    </lineage>
</organism>
<accession>A0A1C4UML1</accession>
<dbReference type="RefSeq" id="WP_091238351.1">
    <property type="nucleotide sequence ID" value="NZ_FMCU01000001.1"/>
</dbReference>
<name>A0A1C4UML1_9ACTN</name>
<evidence type="ECO:0000313" key="1">
    <source>
        <dbReference type="EMBL" id="SCE72894.1"/>
    </source>
</evidence>
<keyword evidence="2" id="KW-1185">Reference proteome</keyword>